<evidence type="ECO:0000259" key="6">
    <source>
        <dbReference type="PROSITE" id="PS50011"/>
    </source>
</evidence>
<keyword evidence="3" id="KW-0418">Kinase</keyword>
<feature type="compositionally biased region" description="Basic residues" evidence="5">
    <location>
        <begin position="379"/>
        <end position="389"/>
    </location>
</feature>
<dbReference type="AlphaFoldDB" id="A0A9W6VKF5"/>
<accession>A0A9W6VKF5</accession>
<keyword evidence="4" id="KW-0067">ATP-binding</keyword>
<dbReference type="InterPro" id="IPR011009">
    <property type="entry name" value="Kinase-like_dom_sf"/>
</dbReference>
<feature type="region of interest" description="Disordered" evidence="5">
    <location>
        <begin position="412"/>
        <end position="432"/>
    </location>
</feature>
<gene>
    <name evidence="7" type="ORF">Airi01_034550</name>
</gene>
<dbReference type="Pfam" id="PF00069">
    <property type="entry name" value="Pkinase"/>
    <property type="match status" value="1"/>
</dbReference>
<comment type="caution">
    <text evidence="7">The sequence shown here is derived from an EMBL/GenBank/DDBJ whole genome shotgun (WGS) entry which is preliminary data.</text>
</comment>
<dbReference type="InterPro" id="IPR008266">
    <property type="entry name" value="Tyr_kinase_AS"/>
</dbReference>
<evidence type="ECO:0000313" key="7">
    <source>
        <dbReference type="EMBL" id="GLY75188.1"/>
    </source>
</evidence>
<feature type="region of interest" description="Disordered" evidence="5">
    <location>
        <begin position="337"/>
        <end position="399"/>
    </location>
</feature>
<dbReference type="GO" id="GO:0005524">
    <property type="term" value="F:ATP binding"/>
    <property type="evidence" value="ECO:0007669"/>
    <property type="project" value="UniProtKB-KW"/>
</dbReference>
<evidence type="ECO:0000256" key="2">
    <source>
        <dbReference type="ARBA" id="ARBA00022741"/>
    </source>
</evidence>
<dbReference type="EMBL" id="BSTJ01000003">
    <property type="protein sequence ID" value="GLY75188.1"/>
    <property type="molecule type" value="Genomic_DNA"/>
</dbReference>
<sequence>MKTPALFHAFRNDILPAGAQLLQAEDPVAIGGHRLAGRLRSGGAGLVYVAHGRGSGLVTVKTAHPGAAAEPEPVRARLRAEVACARRLPSSCSVRLLDDGTDHTPPYVVSEHLDGPSLERIIDAKGPLAPAPITALATDLAQALAAVHAAGVMHGDLAPGNVLFTKNGLRILDFGVAEHIPGDPAEIGAVADNPGWLAPELLTDGTPGPACDIFGWGCLVAYAATGQSPYRETAAGAPARFRPVDTSALRQPLRDLVEAAVAEDPALRPSAADLVVRLAAHAEPDDLPVLAASAQPVVTAPTVVTHDVRPPRPGRARALVSALLVLVAVLIAAPTSTERPAAPPPRPKSPAAPPAKPRPRHSSNAAAMALYGRPPTTARRPRPAPHRPAQHPPGGTLWMTCSSNRPGWCTMSDAPDASPPSSGWRFTWGAGG</sequence>
<organism evidence="7 8">
    <name type="scientific">Actinoallomurus iriomotensis</name>
    <dbReference type="NCBI Taxonomy" id="478107"/>
    <lineage>
        <taxon>Bacteria</taxon>
        <taxon>Bacillati</taxon>
        <taxon>Actinomycetota</taxon>
        <taxon>Actinomycetes</taxon>
        <taxon>Streptosporangiales</taxon>
        <taxon>Thermomonosporaceae</taxon>
        <taxon>Actinoallomurus</taxon>
    </lineage>
</organism>
<evidence type="ECO:0000256" key="3">
    <source>
        <dbReference type="ARBA" id="ARBA00022777"/>
    </source>
</evidence>
<dbReference type="PROSITE" id="PS50011">
    <property type="entry name" value="PROTEIN_KINASE_DOM"/>
    <property type="match status" value="1"/>
</dbReference>
<name>A0A9W6VKF5_9ACTN</name>
<dbReference type="Gene3D" id="3.30.200.20">
    <property type="entry name" value="Phosphorylase Kinase, domain 1"/>
    <property type="match status" value="1"/>
</dbReference>
<evidence type="ECO:0000256" key="5">
    <source>
        <dbReference type="SAM" id="MobiDB-lite"/>
    </source>
</evidence>
<proteinExistence type="predicted"/>
<keyword evidence="1" id="KW-0808">Transferase</keyword>
<evidence type="ECO:0000313" key="8">
    <source>
        <dbReference type="Proteomes" id="UP001165135"/>
    </source>
</evidence>
<feature type="domain" description="Protein kinase" evidence="6">
    <location>
        <begin position="33"/>
        <end position="290"/>
    </location>
</feature>
<feature type="compositionally biased region" description="Low complexity" evidence="5">
    <location>
        <begin position="412"/>
        <end position="422"/>
    </location>
</feature>
<keyword evidence="2" id="KW-0547">Nucleotide-binding</keyword>
<dbReference type="PANTHER" id="PTHR43289:SF34">
    <property type="entry name" value="SERINE_THREONINE-PROTEIN KINASE YBDM-RELATED"/>
    <property type="match status" value="1"/>
</dbReference>
<evidence type="ECO:0000256" key="1">
    <source>
        <dbReference type="ARBA" id="ARBA00022679"/>
    </source>
</evidence>
<feature type="compositionally biased region" description="Pro residues" evidence="5">
    <location>
        <begin position="341"/>
        <end position="356"/>
    </location>
</feature>
<dbReference type="SUPFAM" id="SSF56112">
    <property type="entry name" value="Protein kinase-like (PK-like)"/>
    <property type="match status" value="1"/>
</dbReference>
<dbReference type="PANTHER" id="PTHR43289">
    <property type="entry name" value="MITOGEN-ACTIVATED PROTEIN KINASE KINASE KINASE 20-RELATED"/>
    <property type="match status" value="1"/>
</dbReference>
<dbReference type="InterPro" id="IPR000719">
    <property type="entry name" value="Prot_kinase_dom"/>
</dbReference>
<dbReference type="Proteomes" id="UP001165135">
    <property type="component" value="Unassembled WGS sequence"/>
</dbReference>
<dbReference type="Gene3D" id="1.10.510.10">
    <property type="entry name" value="Transferase(Phosphotransferase) domain 1"/>
    <property type="match status" value="1"/>
</dbReference>
<dbReference type="GO" id="GO:0004674">
    <property type="term" value="F:protein serine/threonine kinase activity"/>
    <property type="evidence" value="ECO:0007669"/>
    <property type="project" value="TreeGrafter"/>
</dbReference>
<protein>
    <recommendedName>
        <fullName evidence="6">Protein kinase domain-containing protein</fullName>
    </recommendedName>
</protein>
<evidence type="ECO:0000256" key="4">
    <source>
        <dbReference type="ARBA" id="ARBA00022840"/>
    </source>
</evidence>
<reference evidence="7" key="1">
    <citation type="submission" date="2023-03" db="EMBL/GenBank/DDBJ databases">
        <title>Actinoallomurus iriomotensis NBRC 103681.</title>
        <authorList>
            <person name="Ichikawa N."/>
            <person name="Sato H."/>
            <person name="Tonouchi N."/>
        </authorList>
    </citation>
    <scope>NUCLEOTIDE SEQUENCE</scope>
    <source>
        <strain evidence="7">NBRC 103681</strain>
    </source>
</reference>
<dbReference type="PROSITE" id="PS00109">
    <property type="entry name" value="PROTEIN_KINASE_TYR"/>
    <property type="match status" value="1"/>
</dbReference>